<dbReference type="InterPro" id="IPR036390">
    <property type="entry name" value="WH_DNA-bd_sf"/>
</dbReference>
<sequence length="142" mass="15484">MQSAEPERLSQSDYEVLSRFRFALRQFTAFSSRAAQAAGLPPQQHQALLTIKGHAGPAPMSVGVLAEQLLIAPQTATELVNRLADGGLVARVVDKHDRRRQTLALTGKAEALLGSLTVAHLREMRQLAPELITLLQALERRG</sequence>
<dbReference type="PROSITE" id="PS50995">
    <property type="entry name" value="HTH_MARR_2"/>
    <property type="match status" value="1"/>
</dbReference>
<evidence type="ECO:0000256" key="2">
    <source>
        <dbReference type="ARBA" id="ARBA00023125"/>
    </source>
</evidence>
<dbReference type="AlphaFoldDB" id="A0A5B8LNH3"/>
<dbReference type="InterPro" id="IPR000835">
    <property type="entry name" value="HTH_MarR-typ"/>
</dbReference>
<evidence type="ECO:0000313" key="5">
    <source>
        <dbReference type="EMBL" id="QDZ09683.1"/>
    </source>
</evidence>
<keyword evidence="2" id="KW-0238">DNA-binding</keyword>
<accession>A0A5B8LNH3</accession>
<dbReference type="PANTHER" id="PTHR33164">
    <property type="entry name" value="TRANSCRIPTIONAL REGULATOR, MARR FAMILY"/>
    <property type="match status" value="1"/>
</dbReference>
<dbReference type="InterPro" id="IPR036388">
    <property type="entry name" value="WH-like_DNA-bd_sf"/>
</dbReference>
<dbReference type="PANTHER" id="PTHR33164:SF43">
    <property type="entry name" value="HTH-TYPE TRANSCRIPTIONAL REPRESSOR YETL"/>
    <property type="match status" value="1"/>
</dbReference>
<dbReference type="KEGG" id="dea:FPZ08_02310"/>
<dbReference type="GO" id="GO:0003700">
    <property type="term" value="F:DNA-binding transcription factor activity"/>
    <property type="evidence" value="ECO:0007669"/>
    <property type="project" value="InterPro"/>
</dbReference>
<dbReference type="SUPFAM" id="SSF46785">
    <property type="entry name" value="Winged helix' DNA-binding domain"/>
    <property type="match status" value="1"/>
</dbReference>
<protein>
    <submittedName>
        <fullName evidence="5">Winged helix-turn-helix transcriptional regulator</fullName>
    </submittedName>
</protein>
<dbReference type="InterPro" id="IPR039422">
    <property type="entry name" value="MarR/SlyA-like"/>
</dbReference>
<dbReference type="PROSITE" id="PS01117">
    <property type="entry name" value="HTH_MARR_1"/>
    <property type="match status" value="1"/>
</dbReference>
<evidence type="ECO:0000256" key="1">
    <source>
        <dbReference type="ARBA" id="ARBA00023015"/>
    </source>
</evidence>
<evidence type="ECO:0000259" key="4">
    <source>
        <dbReference type="PROSITE" id="PS50995"/>
    </source>
</evidence>
<organism evidence="5 6">
    <name type="scientific">Devosia ginsengisoli</name>
    <dbReference type="NCBI Taxonomy" id="400770"/>
    <lineage>
        <taxon>Bacteria</taxon>
        <taxon>Pseudomonadati</taxon>
        <taxon>Pseudomonadota</taxon>
        <taxon>Alphaproteobacteria</taxon>
        <taxon>Hyphomicrobiales</taxon>
        <taxon>Devosiaceae</taxon>
        <taxon>Devosia</taxon>
    </lineage>
</organism>
<keyword evidence="1" id="KW-0805">Transcription regulation</keyword>
<dbReference type="GO" id="GO:0006950">
    <property type="term" value="P:response to stress"/>
    <property type="evidence" value="ECO:0007669"/>
    <property type="project" value="TreeGrafter"/>
</dbReference>
<dbReference type="OrthoDB" id="7949807at2"/>
<dbReference type="EMBL" id="CP042304">
    <property type="protein sequence ID" value="QDZ09683.1"/>
    <property type="molecule type" value="Genomic_DNA"/>
</dbReference>
<dbReference type="Pfam" id="PF12802">
    <property type="entry name" value="MarR_2"/>
    <property type="match status" value="1"/>
</dbReference>
<keyword evidence="3" id="KW-0804">Transcription</keyword>
<dbReference type="RefSeq" id="WP_146288492.1">
    <property type="nucleotide sequence ID" value="NZ_CP042304.1"/>
</dbReference>
<dbReference type="GO" id="GO:0003677">
    <property type="term" value="F:DNA binding"/>
    <property type="evidence" value="ECO:0007669"/>
    <property type="project" value="UniProtKB-KW"/>
</dbReference>
<dbReference type="Proteomes" id="UP000315364">
    <property type="component" value="Chromosome"/>
</dbReference>
<reference evidence="5 6" key="1">
    <citation type="submission" date="2019-07" db="EMBL/GenBank/DDBJ databases">
        <title>Full genome sequence of Devosia sp. Gsoil 520.</title>
        <authorList>
            <person name="Im W.-T."/>
        </authorList>
    </citation>
    <scope>NUCLEOTIDE SEQUENCE [LARGE SCALE GENOMIC DNA]</scope>
    <source>
        <strain evidence="5 6">Gsoil 520</strain>
    </source>
</reference>
<name>A0A5B8LNH3_9HYPH</name>
<feature type="domain" description="HTH marR-type" evidence="4">
    <location>
        <begin position="10"/>
        <end position="142"/>
    </location>
</feature>
<keyword evidence="6" id="KW-1185">Reference proteome</keyword>
<dbReference type="SMART" id="SM00347">
    <property type="entry name" value="HTH_MARR"/>
    <property type="match status" value="1"/>
</dbReference>
<evidence type="ECO:0000256" key="3">
    <source>
        <dbReference type="ARBA" id="ARBA00023163"/>
    </source>
</evidence>
<dbReference type="Gene3D" id="1.10.10.10">
    <property type="entry name" value="Winged helix-like DNA-binding domain superfamily/Winged helix DNA-binding domain"/>
    <property type="match status" value="1"/>
</dbReference>
<proteinExistence type="predicted"/>
<gene>
    <name evidence="5" type="ORF">FPZ08_02310</name>
</gene>
<dbReference type="InterPro" id="IPR023187">
    <property type="entry name" value="Tscrpt_reg_MarR-type_CS"/>
</dbReference>
<evidence type="ECO:0000313" key="6">
    <source>
        <dbReference type="Proteomes" id="UP000315364"/>
    </source>
</evidence>